<dbReference type="EMBL" id="CAJNOH010003132">
    <property type="protein sequence ID" value="CAF1324651.1"/>
    <property type="molecule type" value="Genomic_DNA"/>
</dbReference>
<organism evidence="1 3">
    <name type="scientific">Rotaria sordida</name>
    <dbReference type="NCBI Taxonomy" id="392033"/>
    <lineage>
        <taxon>Eukaryota</taxon>
        <taxon>Metazoa</taxon>
        <taxon>Spiralia</taxon>
        <taxon>Gnathifera</taxon>
        <taxon>Rotifera</taxon>
        <taxon>Eurotatoria</taxon>
        <taxon>Bdelloidea</taxon>
        <taxon>Philodinida</taxon>
        <taxon>Philodinidae</taxon>
        <taxon>Rotaria</taxon>
    </lineage>
</organism>
<evidence type="ECO:0000313" key="4">
    <source>
        <dbReference type="Proteomes" id="UP000663870"/>
    </source>
</evidence>
<keyword evidence="4" id="KW-1185">Reference proteome</keyword>
<sequence length="242" mass="28940">MIHYPHQELRLSNSRFSSILKRKISSRHDRIFHSSTTMTQNESILQRLYSFVFSVLDDHPYPSTRKEFHRRTYEIQRNIRNLNLSSTQQKFLHRLMIETGVTLVDLWQGSHIITLDHGHLYNIWSTLLSAHPRFSSHYHDVPLQQYGINFRDHQLLFGKTSIHGSTWFQMEAHGFDPNEIYDDPDLVIYHGKDFLKYHLHQMNVGPFGFSPHTEMKNPIIHPYQPLNIKRKRKQKYSIPFYQ</sequence>
<comment type="caution">
    <text evidence="1">The sequence shown here is derived from an EMBL/GenBank/DDBJ whole genome shotgun (WGS) entry which is preliminary data.</text>
</comment>
<dbReference type="Proteomes" id="UP000663870">
    <property type="component" value="Unassembled WGS sequence"/>
</dbReference>
<evidence type="ECO:0000313" key="1">
    <source>
        <dbReference type="EMBL" id="CAF1324651.1"/>
    </source>
</evidence>
<dbReference type="AlphaFoldDB" id="A0A815F5P2"/>
<reference evidence="1" key="1">
    <citation type="submission" date="2021-02" db="EMBL/GenBank/DDBJ databases">
        <authorList>
            <person name="Nowell W R."/>
        </authorList>
    </citation>
    <scope>NUCLEOTIDE SEQUENCE</scope>
</reference>
<name>A0A815F5P2_9BILA</name>
<protein>
    <submittedName>
        <fullName evidence="1">Uncharacterized protein</fullName>
    </submittedName>
</protein>
<gene>
    <name evidence="2" type="ORF">JXQ802_LOCUS46920</name>
    <name evidence="1" type="ORF">PYM288_LOCUS31095</name>
</gene>
<dbReference type="EMBL" id="CAJNOL010004426">
    <property type="protein sequence ID" value="CAF1587819.1"/>
    <property type="molecule type" value="Genomic_DNA"/>
</dbReference>
<accession>A0A815F5P2</accession>
<evidence type="ECO:0000313" key="3">
    <source>
        <dbReference type="Proteomes" id="UP000663854"/>
    </source>
</evidence>
<proteinExistence type="predicted"/>
<evidence type="ECO:0000313" key="2">
    <source>
        <dbReference type="EMBL" id="CAF1587819.1"/>
    </source>
</evidence>
<dbReference type="Proteomes" id="UP000663854">
    <property type="component" value="Unassembled WGS sequence"/>
</dbReference>